<evidence type="ECO:0000313" key="3">
    <source>
        <dbReference type="Proteomes" id="UP000811255"/>
    </source>
</evidence>
<evidence type="ECO:0000259" key="1">
    <source>
        <dbReference type="Pfam" id="PF11695"/>
    </source>
</evidence>
<dbReference type="EMBL" id="JAHFVK010000002">
    <property type="protein sequence ID" value="MBT2134855.1"/>
    <property type="molecule type" value="Genomic_DNA"/>
</dbReference>
<feature type="domain" description="DUF3291" evidence="1">
    <location>
        <begin position="12"/>
        <end position="149"/>
    </location>
</feature>
<organism evidence="2 3">
    <name type="scientific">Croceibacterium selenioxidans</name>
    <dbReference type="NCBI Taxonomy" id="2838833"/>
    <lineage>
        <taxon>Bacteria</taxon>
        <taxon>Pseudomonadati</taxon>
        <taxon>Pseudomonadota</taxon>
        <taxon>Alphaproteobacteria</taxon>
        <taxon>Sphingomonadales</taxon>
        <taxon>Erythrobacteraceae</taxon>
        <taxon>Croceibacterium</taxon>
    </lineage>
</organism>
<dbReference type="InterPro" id="IPR011008">
    <property type="entry name" value="Dimeric_a/b-barrel"/>
</dbReference>
<sequence length="173" mass="19625">MVDGPEVRGWELAQINVGRLIAPSDDPRVRPFFDALDRVNALADAAPGFIWRLQSESGNATDIQSTADPLFLINISVWRDADALFQFVYQSAHTPEMARRREYFDRFDGAYQALWWVPAGHRPSIDEGLSRLWRLDRHGPSVHSFTFKARFAEPGSLTLPVDMKPDPWCVGRA</sequence>
<protein>
    <submittedName>
        <fullName evidence="2">DUF3291 domain-containing protein</fullName>
    </submittedName>
</protein>
<comment type="caution">
    <text evidence="2">The sequence shown here is derived from an EMBL/GenBank/DDBJ whole genome shotgun (WGS) entry which is preliminary data.</text>
</comment>
<proteinExistence type="predicted"/>
<gene>
    <name evidence="2" type="ORF">KK137_10960</name>
</gene>
<reference evidence="2 3" key="1">
    <citation type="submission" date="2021-05" db="EMBL/GenBank/DDBJ databases">
        <title>Croceibacterium sp. LX-88 genome sequence.</title>
        <authorList>
            <person name="Luo X."/>
        </authorList>
    </citation>
    <scope>NUCLEOTIDE SEQUENCE [LARGE SCALE GENOMIC DNA]</scope>
    <source>
        <strain evidence="2 3">LX-88</strain>
    </source>
</reference>
<dbReference type="InterPro" id="IPR021708">
    <property type="entry name" value="DUF3291"/>
</dbReference>
<dbReference type="Pfam" id="PF11695">
    <property type="entry name" value="DUF3291"/>
    <property type="match status" value="1"/>
</dbReference>
<dbReference type="Proteomes" id="UP000811255">
    <property type="component" value="Unassembled WGS sequence"/>
</dbReference>
<keyword evidence="3" id="KW-1185">Reference proteome</keyword>
<accession>A0ABS5W528</accession>
<name>A0ABS5W528_9SPHN</name>
<dbReference type="SUPFAM" id="SSF54909">
    <property type="entry name" value="Dimeric alpha+beta barrel"/>
    <property type="match status" value="1"/>
</dbReference>
<evidence type="ECO:0000313" key="2">
    <source>
        <dbReference type="EMBL" id="MBT2134855.1"/>
    </source>
</evidence>